<dbReference type="EMBL" id="WJBU01000002">
    <property type="protein sequence ID" value="MRD46125.1"/>
    <property type="molecule type" value="Genomic_DNA"/>
</dbReference>
<reference evidence="11 12" key="1">
    <citation type="submission" date="2019-11" db="EMBL/GenBank/DDBJ databases">
        <title>Caenimonas koreensis gen. nov., sp. nov., isolated from activated sludge.</title>
        <authorList>
            <person name="Seung H.R."/>
        </authorList>
    </citation>
    <scope>NUCLEOTIDE SEQUENCE [LARGE SCALE GENOMIC DNA]</scope>
    <source>
        <strain evidence="11 12">EMB320</strain>
    </source>
</reference>
<dbReference type="EC" id="2.7.11.1" evidence="1"/>
<evidence type="ECO:0000313" key="11">
    <source>
        <dbReference type="EMBL" id="MRD46125.1"/>
    </source>
</evidence>
<evidence type="ECO:0000256" key="3">
    <source>
        <dbReference type="ARBA" id="ARBA00022679"/>
    </source>
</evidence>
<keyword evidence="12" id="KW-1185">Reference proteome</keyword>
<dbReference type="Proteomes" id="UP000487350">
    <property type="component" value="Unassembled WGS sequence"/>
</dbReference>
<accession>A0A844APT6</accession>
<evidence type="ECO:0000256" key="6">
    <source>
        <dbReference type="ARBA" id="ARBA00022840"/>
    </source>
</evidence>
<evidence type="ECO:0000313" key="12">
    <source>
        <dbReference type="Proteomes" id="UP000487350"/>
    </source>
</evidence>
<dbReference type="SMART" id="SM00220">
    <property type="entry name" value="S_TKc"/>
    <property type="match status" value="1"/>
</dbReference>
<evidence type="ECO:0000259" key="10">
    <source>
        <dbReference type="PROSITE" id="PS50011"/>
    </source>
</evidence>
<keyword evidence="9" id="KW-1133">Transmembrane helix</keyword>
<evidence type="ECO:0000256" key="4">
    <source>
        <dbReference type="ARBA" id="ARBA00022741"/>
    </source>
</evidence>
<name>A0A844APT6_9BURK</name>
<dbReference type="InterPro" id="IPR011009">
    <property type="entry name" value="Kinase-like_dom_sf"/>
</dbReference>
<protein>
    <recommendedName>
        <fullName evidence="1">non-specific serine/threonine protein kinase</fullName>
        <ecNumber evidence="1">2.7.11.1</ecNumber>
    </recommendedName>
</protein>
<keyword evidence="9" id="KW-0472">Membrane</keyword>
<dbReference type="PROSITE" id="PS00108">
    <property type="entry name" value="PROTEIN_KINASE_ST"/>
    <property type="match status" value="1"/>
</dbReference>
<dbReference type="InterPro" id="IPR017441">
    <property type="entry name" value="Protein_kinase_ATP_BS"/>
</dbReference>
<keyword evidence="3" id="KW-0808">Transferase</keyword>
<keyword evidence="2" id="KW-0723">Serine/threonine-protein kinase</keyword>
<feature type="transmembrane region" description="Helical" evidence="9">
    <location>
        <begin position="335"/>
        <end position="356"/>
    </location>
</feature>
<evidence type="ECO:0000256" key="9">
    <source>
        <dbReference type="SAM" id="Phobius"/>
    </source>
</evidence>
<dbReference type="PANTHER" id="PTHR43289">
    <property type="entry name" value="MITOGEN-ACTIVATED PROTEIN KINASE KINASE KINASE 20-RELATED"/>
    <property type="match status" value="1"/>
</dbReference>
<comment type="caution">
    <text evidence="11">The sequence shown here is derived from an EMBL/GenBank/DDBJ whole genome shotgun (WGS) entry which is preliminary data.</text>
</comment>
<dbReference type="GO" id="GO:0005524">
    <property type="term" value="F:ATP binding"/>
    <property type="evidence" value="ECO:0007669"/>
    <property type="project" value="UniProtKB-UniRule"/>
</dbReference>
<dbReference type="FunFam" id="1.10.510.10:FF:000021">
    <property type="entry name" value="Serine/threonine protein kinase"/>
    <property type="match status" value="1"/>
</dbReference>
<evidence type="ECO:0000256" key="1">
    <source>
        <dbReference type="ARBA" id="ARBA00012513"/>
    </source>
</evidence>
<evidence type="ECO:0000256" key="8">
    <source>
        <dbReference type="SAM" id="MobiDB-lite"/>
    </source>
</evidence>
<dbReference type="PROSITE" id="PS00107">
    <property type="entry name" value="PROTEIN_KINASE_ATP"/>
    <property type="match status" value="1"/>
</dbReference>
<dbReference type="AlphaFoldDB" id="A0A844APT6"/>
<organism evidence="11 12">
    <name type="scientific">Caenimonas koreensis DSM 17982</name>
    <dbReference type="NCBI Taxonomy" id="1121255"/>
    <lineage>
        <taxon>Bacteria</taxon>
        <taxon>Pseudomonadati</taxon>
        <taxon>Pseudomonadota</taxon>
        <taxon>Betaproteobacteria</taxon>
        <taxon>Burkholderiales</taxon>
        <taxon>Comamonadaceae</taxon>
        <taxon>Caenimonas</taxon>
    </lineage>
</organism>
<evidence type="ECO:0000256" key="7">
    <source>
        <dbReference type="PROSITE-ProRule" id="PRU10141"/>
    </source>
</evidence>
<feature type="binding site" evidence="7">
    <location>
        <position position="36"/>
    </location>
    <ligand>
        <name>ATP</name>
        <dbReference type="ChEBI" id="CHEBI:30616"/>
    </ligand>
</feature>
<keyword evidence="4 7" id="KW-0547">Nucleotide-binding</keyword>
<dbReference type="Gene3D" id="3.30.200.20">
    <property type="entry name" value="Phosphorylase Kinase, domain 1"/>
    <property type="match status" value="1"/>
</dbReference>
<dbReference type="InterPro" id="IPR000719">
    <property type="entry name" value="Prot_kinase_dom"/>
</dbReference>
<proteinExistence type="predicted"/>
<evidence type="ECO:0000256" key="2">
    <source>
        <dbReference type="ARBA" id="ARBA00022527"/>
    </source>
</evidence>
<dbReference type="SUPFAM" id="SSF56112">
    <property type="entry name" value="Protein kinase-like (PK-like)"/>
    <property type="match status" value="1"/>
</dbReference>
<evidence type="ECO:0000256" key="5">
    <source>
        <dbReference type="ARBA" id="ARBA00022777"/>
    </source>
</evidence>
<keyword evidence="6 7" id="KW-0067">ATP-binding</keyword>
<dbReference type="OrthoDB" id="9791419at2"/>
<feature type="domain" description="Protein kinase" evidence="10">
    <location>
        <begin position="7"/>
        <end position="291"/>
    </location>
</feature>
<dbReference type="PANTHER" id="PTHR43289:SF6">
    <property type="entry name" value="SERINE_THREONINE-PROTEIN KINASE NEKL-3"/>
    <property type="match status" value="1"/>
</dbReference>
<dbReference type="CDD" id="cd14014">
    <property type="entry name" value="STKc_PknB_like"/>
    <property type="match status" value="1"/>
</dbReference>
<dbReference type="GO" id="GO:0004674">
    <property type="term" value="F:protein serine/threonine kinase activity"/>
    <property type="evidence" value="ECO:0007669"/>
    <property type="project" value="UniProtKB-KW"/>
</dbReference>
<dbReference type="PROSITE" id="PS50011">
    <property type="entry name" value="PROTEIN_KINASE_DOM"/>
    <property type="match status" value="1"/>
</dbReference>
<feature type="region of interest" description="Disordered" evidence="8">
    <location>
        <begin position="761"/>
        <end position="784"/>
    </location>
</feature>
<dbReference type="RefSeq" id="WP_153583478.1">
    <property type="nucleotide sequence ID" value="NZ_WJBU01000002.1"/>
</dbReference>
<dbReference type="Gene3D" id="1.10.510.10">
    <property type="entry name" value="Transferase(Phosphotransferase) domain 1"/>
    <property type="match status" value="1"/>
</dbReference>
<keyword evidence="5 11" id="KW-0418">Kinase</keyword>
<keyword evidence="9" id="KW-0812">Transmembrane</keyword>
<sequence length="784" mass="82952">MNKLGKYQIRRILGKGAMGIVYEGFDPVIERTVAIKTILPSQLAGSEVVAILARFKREAQAAGRLNHPGIVAIYDYGEELAQDISEEEATMMASTAGKAGPERVAFIAMEFIKGRELKDHLEKGGRFPLKEVGRIMGEMLDALDHAHSLGVVHRDMKPANVILLENGRVKVADFGIARVEQSDLTQTGTIMGTPSYMSPEQFMGHPVDGRSDLFSCGVILYQLLTGEKPFTGETSTTIMYKVLREEPTPPSSLNLTLTPALDFVIKKALSKSPADRFQTGRAFADALQDAIVGDMTVAPGAAAAPAPIQFNAPAAAPVMPAATAPVTQAAKKPQAAMWAVGAAAVVALAAGGYILLAPGKKGEPAVASNAPAAAATGASAAVAAAPAAAPVATEPGTMVISAVGLVDPKDARFNGDLGAAQTEARESAKRQLIDKALALYVDKASLDTNYGVIDQKMLVNSGGFIRTVLQESPTTNANGLVEMQTRAVVSTRAVQKSLNDLSRQERIDFIRNKGDPRISIRIDIANNDGANLARERSQLAENVVKDRIKSFGFRVWSGEGDNPQAANAQAADFAIKGEVKLKQLSMKLPASGLTITKTALTSWTLKAIETATGEEVYLSTKLPSGQTWASEDQALAEIGKLVGDEFSRNFFLEHFNFRTQKTNLIINGLPENGSPLMLRELRAMRTVLDAQAIGDGRFQLQLPEGNSGDIVQDGVLKALNMKLGQNCFTLAGSQGLEVSVAYAPACATPQMRTKLEAGAPAGARTMPAGANGTPGRPAAAVKSV</sequence>
<gene>
    <name evidence="11" type="ORF">GHT07_02455</name>
</gene>
<dbReference type="Pfam" id="PF00069">
    <property type="entry name" value="Pkinase"/>
    <property type="match status" value="1"/>
</dbReference>
<dbReference type="InterPro" id="IPR008271">
    <property type="entry name" value="Ser/Thr_kinase_AS"/>
</dbReference>